<dbReference type="AlphaFoldDB" id="A0A9J6CEU9"/>
<dbReference type="Proteomes" id="UP001107558">
    <property type="component" value="Chromosome 1"/>
</dbReference>
<reference evidence="2" key="1">
    <citation type="submission" date="2021-03" db="EMBL/GenBank/DDBJ databases">
        <title>Chromosome level genome of the anhydrobiotic midge Polypedilum vanderplanki.</title>
        <authorList>
            <person name="Yoshida Y."/>
            <person name="Kikawada T."/>
            <person name="Gusev O."/>
        </authorList>
    </citation>
    <scope>NUCLEOTIDE SEQUENCE</scope>
    <source>
        <strain evidence="2">NIAS01</strain>
        <tissue evidence="2">Whole body or cell culture</tissue>
    </source>
</reference>
<feature type="region of interest" description="Disordered" evidence="1">
    <location>
        <begin position="327"/>
        <end position="346"/>
    </location>
</feature>
<evidence type="ECO:0000256" key="1">
    <source>
        <dbReference type="SAM" id="MobiDB-lite"/>
    </source>
</evidence>
<name>A0A9J6CEU9_POLVA</name>
<comment type="caution">
    <text evidence="2">The sequence shown here is derived from an EMBL/GenBank/DDBJ whole genome shotgun (WGS) entry which is preliminary data.</text>
</comment>
<evidence type="ECO:0000313" key="2">
    <source>
        <dbReference type="EMBL" id="KAG5680447.1"/>
    </source>
</evidence>
<organism evidence="2 3">
    <name type="scientific">Polypedilum vanderplanki</name>
    <name type="common">Sleeping chironomid midge</name>
    <dbReference type="NCBI Taxonomy" id="319348"/>
    <lineage>
        <taxon>Eukaryota</taxon>
        <taxon>Metazoa</taxon>
        <taxon>Ecdysozoa</taxon>
        <taxon>Arthropoda</taxon>
        <taxon>Hexapoda</taxon>
        <taxon>Insecta</taxon>
        <taxon>Pterygota</taxon>
        <taxon>Neoptera</taxon>
        <taxon>Endopterygota</taxon>
        <taxon>Diptera</taxon>
        <taxon>Nematocera</taxon>
        <taxon>Chironomoidea</taxon>
        <taxon>Chironomidae</taxon>
        <taxon>Chironominae</taxon>
        <taxon>Polypedilum</taxon>
        <taxon>Polypedilum</taxon>
    </lineage>
</organism>
<sequence length="468" mass="53724">MEVMSQMSGPGFDKCLFCCVEDNLVYGRKFVVNAINICCNSHDYDLMMKNCKLCLQCIGRIQQVAEFVEVLNNSRVRFQDSCNLCFQNFDEDKFLSNNFNDTIRNIIDKTILAKTIKVKRDFKCCFSCYSDLEMLNIITAKMKNLKEKYMKAIKSWTIPLDRIDNTCIEPIRVKKETEKMSGNESFAIENVAKLKEISEIVEQNISPKFSKSNSELIPKVTNKIARKRLNSSFMNYKHRSHSLDSLNCNTRKIKIVLTAASSRPKRISVSSNSTFQSEETVSNLSLSTNKESLYEEQRTIDLSPFNIQECSVALNKLNIQIDMGDDEENEENISDENSAEHLLSDSSRKENHLIEFAKQDLNTENICLQSSAKSIQQQTTEEDESTNYTEIEFLNNNKVIKFHSSGTIVEDVLKDFFDINSIEMNYTIEEIDSIEALEEIISTPTIQNTENIIPFDEFLKEDSLLVVN</sequence>
<dbReference type="OrthoDB" id="10682587at2759"/>
<accession>A0A9J6CEU9</accession>
<protein>
    <submittedName>
        <fullName evidence="2">Uncharacterized protein</fullName>
    </submittedName>
</protein>
<dbReference type="EMBL" id="JADBJN010000001">
    <property type="protein sequence ID" value="KAG5680447.1"/>
    <property type="molecule type" value="Genomic_DNA"/>
</dbReference>
<evidence type="ECO:0000313" key="3">
    <source>
        <dbReference type="Proteomes" id="UP001107558"/>
    </source>
</evidence>
<proteinExistence type="predicted"/>
<keyword evidence="3" id="KW-1185">Reference proteome</keyword>
<gene>
    <name evidence="2" type="ORF">PVAND_009955</name>
</gene>